<dbReference type="EMBL" id="JACCCC010000001">
    <property type="protein sequence ID" value="NYE46105.1"/>
    <property type="molecule type" value="Genomic_DNA"/>
</dbReference>
<feature type="domain" description="YokE-like PH" evidence="3">
    <location>
        <begin position="145"/>
        <end position="204"/>
    </location>
</feature>
<dbReference type="AlphaFoldDB" id="A0A852TRC2"/>
<dbReference type="InterPro" id="IPR018649">
    <property type="entry name" value="SHOCT"/>
</dbReference>
<evidence type="ECO:0000259" key="3">
    <source>
        <dbReference type="Pfam" id="PF14470"/>
    </source>
</evidence>
<evidence type="ECO:0000313" key="4">
    <source>
        <dbReference type="EMBL" id="NYE46105.1"/>
    </source>
</evidence>
<sequence length="308" mass="32995">MWQLWGHDGTLVVEDNGDLVFVFGPQADPAKARFGHRRFPRGVIAWAETVDGGWLAKPYFRLHRIGEPRRPDADPSRNSDILLLTGDDQVAAVRPLVAELCADREPPVEQPFDDVVLREDIARAASDADLFLAKRSLRALPEQVTDDETVEFMTSGSHDGDSGLVVVTDRRLLHVSESRMFGSSTLSIPVGQIVSVEMSSAGFGEAAGSLVVHTSSGETAFDVVGDDGLKEITARLRRAADDADRHAGAPPAGPPAAPPAGPAAAASAAPGGTQRLLDELRQLGELRDSGVITPEEFDRLKDRLIGDI</sequence>
<evidence type="ECO:0000256" key="1">
    <source>
        <dbReference type="SAM" id="MobiDB-lite"/>
    </source>
</evidence>
<dbReference type="Proteomes" id="UP000589036">
    <property type="component" value="Unassembled WGS sequence"/>
</dbReference>
<gene>
    <name evidence="4" type="ORF">HDA32_001225</name>
</gene>
<dbReference type="Pfam" id="PF09851">
    <property type="entry name" value="SHOCT"/>
    <property type="match status" value="1"/>
</dbReference>
<name>A0A852TRC2_9ACTN</name>
<dbReference type="Gene3D" id="2.30.29.50">
    <property type="entry name" value="Bacterial Pleckstrin homology domain"/>
    <property type="match status" value="1"/>
</dbReference>
<evidence type="ECO:0000313" key="5">
    <source>
        <dbReference type="Proteomes" id="UP000589036"/>
    </source>
</evidence>
<feature type="compositionally biased region" description="Pro residues" evidence="1">
    <location>
        <begin position="251"/>
        <end position="261"/>
    </location>
</feature>
<keyword evidence="5" id="KW-1185">Reference proteome</keyword>
<feature type="region of interest" description="Disordered" evidence="1">
    <location>
        <begin position="238"/>
        <end position="274"/>
    </location>
</feature>
<evidence type="ECO:0000259" key="2">
    <source>
        <dbReference type="Pfam" id="PF09851"/>
    </source>
</evidence>
<dbReference type="InterPro" id="IPR039519">
    <property type="entry name" value="YokE-like_PH"/>
</dbReference>
<organism evidence="4 5">
    <name type="scientific">Spinactinospora alkalitolerans</name>
    <dbReference type="NCBI Taxonomy" id="687207"/>
    <lineage>
        <taxon>Bacteria</taxon>
        <taxon>Bacillati</taxon>
        <taxon>Actinomycetota</taxon>
        <taxon>Actinomycetes</taxon>
        <taxon>Streptosporangiales</taxon>
        <taxon>Nocardiopsidaceae</taxon>
        <taxon>Spinactinospora</taxon>
    </lineage>
</organism>
<feature type="compositionally biased region" description="Basic and acidic residues" evidence="1">
    <location>
        <begin position="238"/>
        <end position="247"/>
    </location>
</feature>
<accession>A0A852TRC2</accession>
<dbReference type="RefSeq" id="WP_179646494.1">
    <property type="nucleotide sequence ID" value="NZ_JACCCC010000001.1"/>
</dbReference>
<dbReference type="Pfam" id="PF14470">
    <property type="entry name" value="bPH_3"/>
    <property type="match status" value="1"/>
</dbReference>
<reference evidence="4 5" key="1">
    <citation type="submission" date="2020-07" db="EMBL/GenBank/DDBJ databases">
        <title>Sequencing the genomes of 1000 actinobacteria strains.</title>
        <authorList>
            <person name="Klenk H.-P."/>
        </authorList>
    </citation>
    <scope>NUCLEOTIDE SEQUENCE [LARGE SCALE GENOMIC DNA]</scope>
    <source>
        <strain evidence="4 5">CXB654</strain>
    </source>
</reference>
<protein>
    <submittedName>
        <fullName evidence="4">Uncharacterized protein</fullName>
    </submittedName>
</protein>
<proteinExistence type="predicted"/>
<feature type="domain" description="SHOCT" evidence="2">
    <location>
        <begin position="278"/>
        <end position="304"/>
    </location>
</feature>
<dbReference type="InterPro" id="IPR037063">
    <property type="entry name" value="PHb_sf"/>
</dbReference>
<comment type="caution">
    <text evidence="4">The sequence shown here is derived from an EMBL/GenBank/DDBJ whole genome shotgun (WGS) entry which is preliminary data.</text>
</comment>
<feature type="compositionally biased region" description="Low complexity" evidence="1">
    <location>
        <begin position="262"/>
        <end position="272"/>
    </location>
</feature>